<feature type="region of interest" description="Disordered" evidence="9">
    <location>
        <begin position="332"/>
        <end position="384"/>
    </location>
</feature>
<keyword evidence="3" id="KW-0963">Cytoplasm</keyword>
<feature type="compositionally biased region" description="Low complexity" evidence="9">
    <location>
        <begin position="353"/>
        <end position="367"/>
    </location>
</feature>
<dbReference type="Gene3D" id="2.30.30.40">
    <property type="entry name" value="SH3 Domains"/>
    <property type="match status" value="1"/>
</dbReference>
<dbReference type="Proteomes" id="UP000774326">
    <property type="component" value="Unassembled WGS sequence"/>
</dbReference>
<keyword evidence="5" id="KW-0206">Cytoskeleton</keyword>
<feature type="domain" description="SH3" evidence="10">
    <location>
        <begin position="662"/>
        <end position="723"/>
    </location>
</feature>
<evidence type="ECO:0000256" key="1">
    <source>
        <dbReference type="ARBA" id="ARBA00004245"/>
    </source>
</evidence>
<dbReference type="PROSITE" id="PS50002">
    <property type="entry name" value="SH3"/>
    <property type="match status" value="1"/>
</dbReference>
<evidence type="ECO:0008006" key="14">
    <source>
        <dbReference type="Google" id="ProtNLM"/>
    </source>
</evidence>
<comment type="subcellular location">
    <subcellularLocation>
        <location evidence="1">Cytoplasm</location>
        <location evidence="1">Cytoskeleton</location>
    </subcellularLocation>
</comment>
<evidence type="ECO:0000256" key="9">
    <source>
        <dbReference type="SAM" id="MobiDB-lite"/>
    </source>
</evidence>
<gene>
    <name evidence="12" type="ORF">WICPIJ_007638</name>
</gene>
<evidence type="ECO:0000313" key="12">
    <source>
        <dbReference type="EMBL" id="KAH3681369.1"/>
    </source>
</evidence>
<feature type="coiled-coil region" evidence="8">
    <location>
        <begin position="139"/>
        <end position="216"/>
    </location>
</feature>
<dbReference type="SMART" id="SM00055">
    <property type="entry name" value="FCH"/>
    <property type="match status" value="1"/>
</dbReference>
<evidence type="ECO:0000256" key="2">
    <source>
        <dbReference type="ARBA" id="ARBA00022443"/>
    </source>
</evidence>
<evidence type="ECO:0000313" key="13">
    <source>
        <dbReference type="Proteomes" id="UP000774326"/>
    </source>
</evidence>
<evidence type="ECO:0000256" key="8">
    <source>
        <dbReference type="SAM" id="Coils"/>
    </source>
</evidence>
<sequence>MSLFRFVYISYKPETSQVIRLLTLSLTALQGKDERGSEIVINKMNQGGKTCEELITFYKERIRIEENYARDMLALSRKSCGLQEFGHMRDTFELLKHQTKEVSQSHLKQAKTLKHEHLTQLETYLSNYKGRKMPIESSLEALKAAKKTMKDKVLKIKETYKRESSYLKTLQANDGIILGKQAEKTRDKQQKQQRIVEDLREQYRTSAEQLAELNKTWIDKWKISSAELEQYEMERVSFIVQSLWEYSNNISTSCVSDDLTCENVRQALEKCDPAKEVAIFTKKFCTGSEIYSTPRFVDYSNGEFDLENEDKDAVIEDARKTIPGLSYIHTAAHSQQQHQNQDINQSPTRLRSQHTSVSHHTQSTTVHRPSQQSATQSPIKRQSQIIEHTFPTSTDIINDRHLAADEYHVVTRNIRKPPPSETGLTAISNPSSAGMNSDEHSHAGMNSEVSGYSSIPTTISEFSASIDEEHKIAKNWNSPMRRRSRSRNSVYLNKDKELPPVIVPVMKEPLSQSDRATDLRYQSSRSSSYNLEVEKLTNSLNGLSTFDPRRTNARHQTSRSDDFQDRDSDLIANMKNFSSSMMSAKSNDTTIRPKSMYDFNYSHNNNMHIQQPSNDMGSSIRSRTDKRSSFHAGLRSQSRSSLNLQSKISSNGLPIKTSDGRRVIRHAKAIYDFHASIDSELSFNKGDILLVINKQEDNWWECERLGAGNGEFGLVPYNYVEEI</sequence>
<feature type="region of interest" description="Disordered" evidence="9">
    <location>
        <begin position="412"/>
        <end position="450"/>
    </location>
</feature>
<feature type="compositionally biased region" description="Polar residues" evidence="9">
    <location>
        <begin position="422"/>
        <end position="435"/>
    </location>
</feature>
<dbReference type="PRINTS" id="PR00452">
    <property type="entry name" value="SH3DOMAIN"/>
</dbReference>
<dbReference type="SUPFAM" id="SSF103657">
    <property type="entry name" value="BAR/IMD domain-like"/>
    <property type="match status" value="1"/>
</dbReference>
<feature type="compositionally biased region" description="Polar residues" evidence="9">
    <location>
        <begin position="368"/>
        <end position="384"/>
    </location>
</feature>
<accession>A0A9P8Q1Z7</accession>
<dbReference type="PANTHER" id="PTHR23065">
    <property type="entry name" value="PROLINE-SERINE-THREONINE PHOSPHATASE INTERACTING PROTEIN 1"/>
    <property type="match status" value="1"/>
</dbReference>
<protein>
    <recommendedName>
        <fullName evidence="14">Septation protein imp2</fullName>
    </recommendedName>
</protein>
<feature type="domain" description="F-BAR" evidence="11">
    <location>
        <begin position="24"/>
        <end position="276"/>
    </location>
</feature>
<dbReference type="CDD" id="cd00174">
    <property type="entry name" value="SH3"/>
    <property type="match status" value="1"/>
</dbReference>
<dbReference type="OrthoDB" id="27823at2759"/>
<dbReference type="PANTHER" id="PTHR23065:SF7">
    <property type="entry name" value="NOSTRIN, ISOFORM H"/>
    <property type="match status" value="1"/>
</dbReference>
<dbReference type="AlphaFoldDB" id="A0A9P8Q1Z7"/>
<comment type="caution">
    <text evidence="12">The sequence shown here is derived from an EMBL/GenBank/DDBJ whole genome shotgun (WGS) entry which is preliminary data.</text>
</comment>
<dbReference type="GO" id="GO:0009898">
    <property type="term" value="C:cytoplasmic side of plasma membrane"/>
    <property type="evidence" value="ECO:0007669"/>
    <property type="project" value="TreeGrafter"/>
</dbReference>
<dbReference type="InterPro" id="IPR031160">
    <property type="entry name" value="F_BAR_dom"/>
</dbReference>
<dbReference type="PROSITE" id="PS51741">
    <property type="entry name" value="F_BAR"/>
    <property type="match status" value="1"/>
</dbReference>
<dbReference type="Pfam" id="PF00018">
    <property type="entry name" value="SH3_1"/>
    <property type="match status" value="1"/>
</dbReference>
<dbReference type="InterPro" id="IPR027267">
    <property type="entry name" value="AH/BAR_dom_sf"/>
</dbReference>
<keyword evidence="2 6" id="KW-0728">SH3 domain</keyword>
<evidence type="ECO:0000256" key="7">
    <source>
        <dbReference type="PROSITE-ProRule" id="PRU01077"/>
    </source>
</evidence>
<feature type="compositionally biased region" description="Polar residues" evidence="9">
    <location>
        <begin position="609"/>
        <end position="621"/>
    </location>
</feature>
<keyword evidence="13" id="KW-1185">Reference proteome</keyword>
<feature type="region of interest" description="Disordered" evidence="9">
    <location>
        <begin position="542"/>
        <end position="566"/>
    </location>
</feature>
<evidence type="ECO:0000256" key="5">
    <source>
        <dbReference type="ARBA" id="ARBA00023212"/>
    </source>
</evidence>
<dbReference type="GO" id="GO:0120104">
    <property type="term" value="C:mitotic actomyosin contractile ring, proximal layer"/>
    <property type="evidence" value="ECO:0007669"/>
    <property type="project" value="TreeGrafter"/>
</dbReference>
<reference evidence="12" key="2">
    <citation type="submission" date="2021-01" db="EMBL/GenBank/DDBJ databases">
        <authorList>
            <person name="Schikora-Tamarit M.A."/>
        </authorList>
    </citation>
    <scope>NUCLEOTIDE SEQUENCE</scope>
    <source>
        <strain evidence="12">CBS2887</strain>
    </source>
</reference>
<dbReference type="EMBL" id="JAEUBG010004437">
    <property type="protein sequence ID" value="KAH3681369.1"/>
    <property type="molecule type" value="Genomic_DNA"/>
</dbReference>
<dbReference type="InterPro" id="IPR036028">
    <property type="entry name" value="SH3-like_dom_sf"/>
</dbReference>
<dbReference type="InterPro" id="IPR001060">
    <property type="entry name" value="FCH_dom"/>
</dbReference>
<dbReference type="GO" id="GO:0005543">
    <property type="term" value="F:phospholipid binding"/>
    <property type="evidence" value="ECO:0007669"/>
    <property type="project" value="TreeGrafter"/>
</dbReference>
<evidence type="ECO:0000256" key="3">
    <source>
        <dbReference type="ARBA" id="ARBA00022490"/>
    </source>
</evidence>
<dbReference type="SUPFAM" id="SSF50044">
    <property type="entry name" value="SH3-domain"/>
    <property type="match status" value="1"/>
</dbReference>
<name>A0A9P8Q1Z7_WICPI</name>
<dbReference type="GO" id="GO:0030036">
    <property type="term" value="P:actin cytoskeleton organization"/>
    <property type="evidence" value="ECO:0007669"/>
    <property type="project" value="UniProtKB-ARBA"/>
</dbReference>
<reference evidence="12" key="1">
    <citation type="journal article" date="2021" name="Open Biol.">
        <title>Shared evolutionary footprints suggest mitochondrial oxidative damage underlies multiple complex I losses in fungi.</title>
        <authorList>
            <person name="Schikora-Tamarit M.A."/>
            <person name="Marcet-Houben M."/>
            <person name="Nosek J."/>
            <person name="Gabaldon T."/>
        </authorList>
    </citation>
    <scope>NUCLEOTIDE SEQUENCE</scope>
    <source>
        <strain evidence="12">CBS2887</strain>
    </source>
</reference>
<evidence type="ECO:0000259" key="11">
    <source>
        <dbReference type="PROSITE" id="PS51741"/>
    </source>
</evidence>
<keyword evidence="7 8" id="KW-0175">Coiled coil</keyword>
<proteinExistence type="predicted"/>
<evidence type="ECO:0000256" key="6">
    <source>
        <dbReference type="PROSITE-ProRule" id="PRU00192"/>
    </source>
</evidence>
<dbReference type="Pfam" id="PF00611">
    <property type="entry name" value="FCH"/>
    <property type="match status" value="1"/>
</dbReference>
<dbReference type="SMART" id="SM00326">
    <property type="entry name" value="SH3"/>
    <property type="match status" value="1"/>
</dbReference>
<dbReference type="InterPro" id="IPR001452">
    <property type="entry name" value="SH3_domain"/>
</dbReference>
<feature type="compositionally biased region" description="Low complexity" evidence="9">
    <location>
        <begin position="634"/>
        <end position="643"/>
    </location>
</feature>
<evidence type="ECO:0000256" key="4">
    <source>
        <dbReference type="ARBA" id="ARBA00022553"/>
    </source>
</evidence>
<organism evidence="12 13">
    <name type="scientific">Wickerhamomyces pijperi</name>
    <name type="common">Yeast</name>
    <name type="synonym">Pichia pijperi</name>
    <dbReference type="NCBI Taxonomy" id="599730"/>
    <lineage>
        <taxon>Eukaryota</taxon>
        <taxon>Fungi</taxon>
        <taxon>Dikarya</taxon>
        <taxon>Ascomycota</taxon>
        <taxon>Saccharomycotina</taxon>
        <taxon>Saccharomycetes</taxon>
        <taxon>Phaffomycetales</taxon>
        <taxon>Wickerhamomycetaceae</taxon>
        <taxon>Wickerhamomyces</taxon>
    </lineage>
</organism>
<keyword evidence="4" id="KW-0597">Phosphoprotein</keyword>
<feature type="compositionally biased region" description="Low complexity" evidence="9">
    <location>
        <begin position="333"/>
        <end position="346"/>
    </location>
</feature>
<feature type="region of interest" description="Disordered" evidence="9">
    <location>
        <begin position="609"/>
        <end position="643"/>
    </location>
</feature>
<dbReference type="Gene3D" id="1.20.1270.60">
    <property type="entry name" value="Arfaptin homology (AH) domain/BAR domain"/>
    <property type="match status" value="1"/>
</dbReference>
<evidence type="ECO:0000259" key="10">
    <source>
        <dbReference type="PROSITE" id="PS50002"/>
    </source>
</evidence>